<reference evidence="3 4" key="1">
    <citation type="submission" date="2024-01" db="EMBL/GenBank/DDBJ databases">
        <title>The genomes of 5 underutilized Papilionoideae crops provide insights into root nodulation and disease resistanc.</title>
        <authorList>
            <person name="Jiang F."/>
        </authorList>
    </citation>
    <scope>NUCLEOTIDE SEQUENCE [LARGE SCALE GENOMIC DNA]</scope>
    <source>
        <strain evidence="3">JINMINGXINNONG_FW02</strain>
        <tissue evidence="3">Leaves</tissue>
    </source>
</reference>
<evidence type="ECO:0000259" key="2">
    <source>
        <dbReference type="Pfam" id="PF02773"/>
    </source>
</evidence>
<dbReference type="Pfam" id="PF02773">
    <property type="entry name" value="S-AdoMet_synt_C"/>
    <property type="match status" value="1"/>
</dbReference>
<evidence type="ECO:0000313" key="4">
    <source>
        <dbReference type="Proteomes" id="UP001374584"/>
    </source>
</evidence>
<evidence type="ECO:0000313" key="3">
    <source>
        <dbReference type="EMBL" id="KAK7373772.1"/>
    </source>
</evidence>
<dbReference type="Proteomes" id="UP001374584">
    <property type="component" value="Unassembled WGS sequence"/>
</dbReference>
<comment type="caution">
    <text evidence="3">The sequence shown here is derived from an EMBL/GenBank/DDBJ whole genome shotgun (WGS) entry which is preliminary data.</text>
</comment>
<protein>
    <recommendedName>
        <fullName evidence="2">S-adenosylmethionine synthetase C-terminal domain-containing protein</fullName>
    </recommendedName>
</protein>
<dbReference type="AlphaFoldDB" id="A0AAN9RJN8"/>
<keyword evidence="4" id="KW-1185">Reference proteome</keyword>
<dbReference type="InterPro" id="IPR022630">
    <property type="entry name" value="S-AdoMet_synt_C"/>
</dbReference>
<dbReference type="EMBL" id="JAYMYR010000003">
    <property type="protein sequence ID" value="KAK7373772.1"/>
    <property type="molecule type" value="Genomic_DNA"/>
</dbReference>
<name>A0AAN9RJN8_PHACN</name>
<accession>A0AAN9RJN8</accession>
<gene>
    <name evidence="3" type="ORF">VNO80_07192</name>
</gene>
<proteinExistence type="predicted"/>
<dbReference type="Gene3D" id="3.30.300.10">
    <property type="match status" value="1"/>
</dbReference>
<keyword evidence="1" id="KW-0479">Metal-binding</keyword>
<dbReference type="InterPro" id="IPR022636">
    <property type="entry name" value="S-AdoMet_synthetase_sfam"/>
</dbReference>
<dbReference type="GO" id="GO:0006556">
    <property type="term" value="P:S-adenosylmethionine biosynthetic process"/>
    <property type="evidence" value="ECO:0007669"/>
    <property type="project" value="InterPro"/>
</dbReference>
<feature type="domain" description="S-adenosylmethionine synthetase C-terminal" evidence="2">
    <location>
        <begin position="24"/>
        <end position="53"/>
    </location>
</feature>
<organism evidence="3 4">
    <name type="scientific">Phaseolus coccineus</name>
    <name type="common">Scarlet runner bean</name>
    <name type="synonym">Phaseolus multiflorus</name>
    <dbReference type="NCBI Taxonomy" id="3886"/>
    <lineage>
        <taxon>Eukaryota</taxon>
        <taxon>Viridiplantae</taxon>
        <taxon>Streptophyta</taxon>
        <taxon>Embryophyta</taxon>
        <taxon>Tracheophyta</taxon>
        <taxon>Spermatophyta</taxon>
        <taxon>Magnoliopsida</taxon>
        <taxon>eudicotyledons</taxon>
        <taxon>Gunneridae</taxon>
        <taxon>Pentapetalae</taxon>
        <taxon>rosids</taxon>
        <taxon>fabids</taxon>
        <taxon>Fabales</taxon>
        <taxon>Fabaceae</taxon>
        <taxon>Papilionoideae</taxon>
        <taxon>50 kb inversion clade</taxon>
        <taxon>NPAAA clade</taxon>
        <taxon>indigoferoid/millettioid clade</taxon>
        <taxon>Phaseoleae</taxon>
        <taxon>Phaseolus</taxon>
    </lineage>
</organism>
<dbReference type="SUPFAM" id="SSF55973">
    <property type="entry name" value="S-adenosylmethionine synthetase"/>
    <property type="match status" value="1"/>
</dbReference>
<dbReference type="GO" id="GO:0004478">
    <property type="term" value="F:methionine adenosyltransferase activity"/>
    <property type="evidence" value="ECO:0007669"/>
    <property type="project" value="InterPro"/>
</dbReference>
<evidence type="ECO:0000256" key="1">
    <source>
        <dbReference type="ARBA" id="ARBA00022723"/>
    </source>
</evidence>
<sequence>MAQVRTVKGLIWCNRNSQFSAAALNTFGRWDAHGCDAFNGKDHTKVDRIYAYFVPVDSYGIGNNLDKELLNKVLKIAAYELFGREESVFKWEVV</sequence>
<dbReference type="GO" id="GO:0046872">
    <property type="term" value="F:metal ion binding"/>
    <property type="evidence" value="ECO:0007669"/>
    <property type="project" value="UniProtKB-KW"/>
</dbReference>